<dbReference type="STRING" id="123899.SAMEA3906487_00966"/>
<feature type="signal peptide" evidence="2">
    <location>
        <begin position="1"/>
        <end position="20"/>
    </location>
</feature>
<evidence type="ECO:0000256" key="1">
    <source>
        <dbReference type="SAM" id="MobiDB-lite"/>
    </source>
</evidence>
<organism evidence="5 6">
    <name type="scientific">Bordetella trematum</name>
    <dbReference type="NCBI Taxonomy" id="123899"/>
    <lineage>
        <taxon>Bacteria</taxon>
        <taxon>Pseudomonadati</taxon>
        <taxon>Pseudomonadota</taxon>
        <taxon>Betaproteobacteria</taxon>
        <taxon>Burkholderiales</taxon>
        <taxon>Alcaligenaceae</taxon>
        <taxon>Bordetella</taxon>
    </lineage>
</organism>
<proteinExistence type="predicted"/>
<dbReference type="KEGG" id="btrm:SAMEA390648700966"/>
<dbReference type="PANTHER" id="PTHR36509:SF2">
    <property type="entry name" value="BLL3101 PROTEIN"/>
    <property type="match status" value="1"/>
</dbReference>
<dbReference type="Proteomes" id="UP000076825">
    <property type="component" value="Chromosome 1"/>
</dbReference>
<dbReference type="Gene3D" id="2.60.120.600">
    <property type="entry name" value="Domain of unknown function DUF1214, C-terminal domain"/>
    <property type="match status" value="1"/>
</dbReference>
<sequence length="466" mass="50508">MRRPLSLVLLALAASLAAPAVPAQTALVNATTAAPLQQAALDAYFYLYPLVSMDLARRQAAAAAATGQPGAAAPNALGTPQDDQTWPHAGMQRVSGWLDLQDGPVVLEMPATEGRQHLVTLYDLWSEAFAVLSKRSAPASAARYAITPPGWNGALPAGMQRLEAPTVHVRLQGLAPGGADAAGWLRALRLTPWQAWHQGSTQSVQLRADPQLDVRTPLRRQLATMPAEAFFTYGAELLRKHPPHAADQPMLASLRRVGILPGRQLAFDKLTLQQQQALRHAQREAPAYLDMPGETAGPLGWVAERDAMGAYGSAYLKRARMARQRPGTELPQEVLSFRLMADAMGQPIDPQGRYVMRFEADALPPGEGFWSLAVFDAAGQPLTHRLGQTSLSDRDPLRYNPDGSLELYLQDIAVADTDRANWLALGPQAATLLMRLYQPAPEALYGRWNPPAVLRVDDDAQPPAQP</sequence>
<dbReference type="RefSeq" id="WP_033534371.1">
    <property type="nucleotide sequence ID" value="NZ_CP016340.1"/>
</dbReference>
<dbReference type="PATRIC" id="fig|123899.6.peg.944"/>
<keyword evidence="2" id="KW-0732">Signal</keyword>
<name>A0A157MCK9_9BORD</name>
<reference evidence="5 6" key="1">
    <citation type="submission" date="2016-04" db="EMBL/GenBank/DDBJ databases">
        <authorList>
            <consortium name="Pathogen Informatics"/>
        </authorList>
    </citation>
    <scope>NUCLEOTIDE SEQUENCE [LARGE SCALE GENOMIC DNA]</scope>
    <source>
        <strain evidence="5 6">H044680328</strain>
    </source>
</reference>
<feature type="region of interest" description="Disordered" evidence="1">
    <location>
        <begin position="67"/>
        <end position="88"/>
    </location>
</feature>
<feature type="chain" id="PRO_5009816499" evidence="2">
    <location>
        <begin position="21"/>
        <end position="466"/>
    </location>
</feature>
<dbReference type="InterPro" id="IPR010679">
    <property type="entry name" value="DUF1254"/>
</dbReference>
<feature type="domain" description="DUF1254" evidence="4">
    <location>
        <begin position="80"/>
        <end position="169"/>
    </location>
</feature>
<dbReference type="PANTHER" id="PTHR36509">
    <property type="entry name" value="BLL3101 PROTEIN"/>
    <property type="match status" value="1"/>
</dbReference>
<dbReference type="Pfam" id="PF06742">
    <property type="entry name" value="DUF1214"/>
    <property type="match status" value="1"/>
</dbReference>
<evidence type="ECO:0000313" key="6">
    <source>
        <dbReference type="Proteomes" id="UP000076825"/>
    </source>
</evidence>
<dbReference type="GeneID" id="56587629"/>
<dbReference type="Gene3D" id="2.60.40.1610">
    <property type="entry name" value="Domain of unknown function DUF1254"/>
    <property type="match status" value="1"/>
</dbReference>
<dbReference type="AlphaFoldDB" id="A0A157MCK9"/>
<dbReference type="Pfam" id="PF06863">
    <property type="entry name" value="DUF1254"/>
    <property type="match status" value="1"/>
</dbReference>
<evidence type="ECO:0000256" key="2">
    <source>
        <dbReference type="SAM" id="SignalP"/>
    </source>
</evidence>
<dbReference type="SUPFAM" id="SSF160935">
    <property type="entry name" value="VPA0735-like"/>
    <property type="match status" value="1"/>
</dbReference>
<dbReference type="eggNOG" id="COG5361">
    <property type="taxonomic scope" value="Bacteria"/>
</dbReference>
<dbReference type="InterPro" id="IPR010621">
    <property type="entry name" value="DUF1214"/>
</dbReference>
<dbReference type="EMBL" id="LT546645">
    <property type="protein sequence ID" value="SAI67910.1"/>
    <property type="molecule type" value="Genomic_DNA"/>
</dbReference>
<feature type="domain" description="DUF1214" evidence="3">
    <location>
        <begin position="335"/>
        <end position="440"/>
    </location>
</feature>
<accession>A0A157MCK9</accession>
<feature type="compositionally biased region" description="Low complexity" evidence="1">
    <location>
        <begin position="67"/>
        <end position="76"/>
    </location>
</feature>
<dbReference type="InterPro" id="IPR037049">
    <property type="entry name" value="DUF1214_C_sf"/>
</dbReference>
<evidence type="ECO:0000259" key="4">
    <source>
        <dbReference type="Pfam" id="PF06863"/>
    </source>
</evidence>
<evidence type="ECO:0000259" key="3">
    <source>
        <dbReference type="Pfam" id="PF06742"/>
    </source>
</evidence>
<dbReference type="OrthoDB" id="104565at2"/>
<dbReference type="InterPro" id="IPR037050">
    <property type="entry name" value="DUF1254_sf"/>
</dbReference>
<evidence type="ECO:0000313" key="5">
    <source>
        <dbReference type="EMBL" id="SAI67910.1"/>
    </source>
</evidence>
<protein>
    <submittedName>
        <fullName evidence="5">Acetyl-CoA synthetase</fullName>
    </submittedName>
</protein>
<gene>
    <name evidence="5" type="ORF">SAMEA3906487_00966</name>
</gene>
<keyword evidence="6" id="KW-1185">Reference proteome</keyword>